<keyword evidence="5" id="KW-1185">Reference proteome</keyword>
<dbReference type="Proteomes" id="UP000664779">
    <property type="component" value="Unassembled WGS sequence"/>
</dbReference>
<feature type="transmembrane region" description="Helical" evidence="2">
    <location>
        <begin position="20"/>
        <end position="40"/>
    </location>
</feature>
<keyword evidence="2" id="KW-0472">Membrane</keyword>
<evidence type="ECO:0000313" key="4">
    <source>
        <dbReference type="EMBL" id="MBO0345110.1"/>
    </source>
</evidence>
<comment type="caution">
    <text evidence="4">The sequence shown here is derived from an EMBL/GenBank/DDBJ whole genome shotgun (WGS) entry which is preliminary data.</text>
</comment>
<feature type="region of interest" description="Disordered" evidence="1">
    <location>
        <begin position="54"/>
        <end position="76"/>
    </location>
</feature>
<dbReference type="InterPro" id="IPR027275">
    <property type="entry name" value="PRC-brl_dom"/>
</dbReference>
<organism evidence="4 5">
    <name type="scientific">Roseibium limicola</name>
    <dbReference type="NCBI Taxonomy" id="2816037"/>
    <lineage>
        <taxon>Bacteria</taxon>
        <taxon>Pseudomonadati</taxon>
        <taxon>Pseudomonadota</taxon>
        <taxon>Alphaproteobacteria</taxon>
        <taxon>Hyphomicrobiales</taxon>
        <taxon>Stappiaceae</taxon>
        <taxon>Roseibium</taxon>
    </lineage>
</organism>
<dbReference type="InterPro" id="IPR011033">
    <property type="entry name" value="PRC_barrel-like_sf"/>
</dbReference>
<dbReference type="Pfam" id="PF05239">
    <property type="entry name" value="PRC"/>
    <property type="match status" value="1"/>
</dbReference>
<dbReference type="SUPFAM" id="SSF50346">
    <property type="entry name" value="PRC-barrel domain"/>
    <property type="match status" value="1"/>
</dbReference>
<feature type="domain" description="PRC-barrel" evidence="3">
    <location>
        <begin position="87"/>
        <end position="154"/>
    </location>
</feature>
<dbReference type="AlphaFoldDB" id="A0A939J4U2"/>
<proteinExistence type="predicted"/>
<evidence type="ECO:0000256" key="1">
    <source>
        <dbReference type="SAM" id="MobiDB-lite"/>
    </source>
</evidence>
<sequence>MLDRLDDALGRNATDDIGLLGARLLLITGCVCFGLLTTVFSSHALGQEVQVVRPSTDGPADGVNQTKKPLVPRTDGQTDATVAVPKELIGEPVLSLEGQTLGDVTQVQVNENGLLVSLDAELGGFFGIGSKSVRFPAENFAVNSHGIVLDMTSDDVEALMDQ</sequence>
<evidence type="ECO:0000259" key="3">
    <source>
        <dbReference type="Pfam" id="PF05239"/>
    </source>
</evidence>
<evidence type="ECO:0000256" key="2">
    <source>
        <dbReference type="SAM" id="Phobius"/>
    </source>
</evidence>
<dbReference type="Gene3D" id="2.30.30.240">
    <property type="entry name" value="PRC-barrel domain"/>
    <property type="match status" value="1"/>
</dbReference>
<reference evidence="4" key="1">
    <citation type="submission" date="2021-03" db="EMBL/GenBank/DDBJ databases">
        <title>Roseibium sp. CAU 1637 isolated from Incheon.</title>
        <authorList>
            <person name="Kim W."/>
        </authorList>
    </citation>
    <scope>NUCLEOTIDE SEQUENCE</scope>
    <source>
        <strain evidence="4">CAU 1637</strain>
    </source>
</reference>
<name>A0A939J4U2_9HYPH</name>
<dbReference type="EMBL" id="JAFLNF010000003">
    <property type="protein sequence ID" value="MBO0345110.1"/>
    <property type="molecule type" value="Genomic_DNA"/>
</dbReference>
<keyword evidence="2" id="KW-0812">Transmembrane</keyword>
<keyword evidence="2" id="KW-1133">Transmembrane helix</keyword>
<dbReference type="RefSeq" id="WP_206939491.1">
    <property type="nucleotide sequence ID" value="NZ_JAFLNF010000003.1"/>
</dbReference>
<gene>
    <name evidence="4" type="ORF">J0X15_07760</name>
</gene>
<evidence type="ECO:0000313" key="5">
    <source>
        <dbReference type="Proteomes" id="UP000664779"/>
    </source>
</evidence>
<accession>A0A939J4U2</accession>
<protein>
    <submittedName>
        <fullName evidence="4">PRC-barrel domain-containing protein</fullName>
    </submittedName>
</protein>